<gene>
    <name evidence="3" type="ORF">AFCDBAGC_2854</name>
</gene>
<evidence type="ECO:0000313" key="3">
    <source>
        <dbReference type="EMBL" id="GJD44985.1"/>
    </source>
</evidence>
<name>A0ABQ4QI96_9HYPH</name>
<protein>
    <recommendedName>
        <fullName evidence="5">DUF1311 domain-containing protein</fullName>
    </recommendedName>
</protein>
<feature type="signal peptide" evidence="2">
    <location>
        <begin position="1"/>
        <end position="31"/>
    </location>
</feature>
<feature type="chain" id="PRO_5047008099" description="DUF1311 domain-containing protein" evidence="2">
    <location>
        <begin position="32"/>
        <end position="164"/>
    </location>
</feature>
<proteinExistence type="predicted"/>
<dbReference type="RefSeq" id="WP_147754071.1">
    <property type="nucleotide sequence ID" value="NZ_BPQG01000044.1"/>
</dbReference>
<evidence type="ECO:0000256" key="1">
    <source>
        <dbReference type="SAM" id="MobiDB-lite"/>
    </source>
</evidence>
<organism evidence="3 4">
    <name type="scientific">Methylobacterium cerastii</name>
    <dbReference type="NCBI Taxonomy" id="932741"/>
    <lineage>
        <taxon>Bacteria</taxon>
        <taxon>Pseudomonadati</taxon>
        <taxon>Pseudomonadota</taxon>
        <taxon>Alphaproteobacteria</taxon>
        <taxon>Hyphomicrobiales</taxon>
        <taxon>Methylobacteriaceae</taxon>
        <taxon>Methylobacterium</taxon>
    </lineage>
</organism>
<accession>A0ABQ4QI96</accession>
<reference evidence="3 4" key="1">
    <citation type="journal article" date="2021" name="Front. Microbiol.">
        <title>Comprehensive Comparative Genomics and Phenotyping of Methylobacterium Species.</title>
        <authorList>
            <person name="Alessa O."/>
            <person name="Ogura Y."/>
            <person name="Fujitani Y."/>
            <person name="Takami H."/>
            <person name="Hayashi T."/>
            <person name="Sahin N."/>
            <person name="Tani A."/>
        </authorList>
    </citation>
    <scope>NUCLEOTIDE SEQUENCE [LARGE SCALE GENOMIC DNA]</scope>
    <source>
        <strain evidence="3 4">DSM 23679</strain>
    </source>
</reference>
<keyword evidence="4" id="KW-1185">Reference proteome</keyword>
<comment type="caution">
    <text evidence="3">The sequence shown here is derived from an EMBL/GenBank/DDBJ whole genome shotgun (WGS) entry which is preliminary data.</text>
</comment>
<dbReference type="Proteomes" id="UP001055117">
    <property type="component" value="Unassembled WGS sequence"/>
</dbReference>
<dbReference type="EMBL" id="BPQG01000044">
    <property type="protein sequence ID" value="GJD44985.1"/>
    <property type="molecule type" value="Genomic_DNA"/>
</dbReference>
<evidence type="ECO:0000313" key="4">
    <source>
        <dbReference type="Proteomes" id="UP001055117"/>
    </source>
</evidence>
<feature type="region of interest" description="Disordered" evidence="1">
    <location>
        <begin position="115"/>
        <end position="164"/>
    </location>
</feature>
<sequence length="164" mass="16936">MTTRILAGAALTGALALALLAAPAASTRALADTVPSLDITKTCQSASRANSGVSDQANVDGCLRSERDAKKEAERRWGDYTPSAKRQCEDQYKAGGYPSYVEMVTCLELASGTVPTQPNSGGTATGGPGAPGAKAAPQESGSRNLTREPAANQRTNPIEVLDKK</sequence>
<keyword evidence="2" id="KW-0732">Signal</keyword>
<evidence type="ECO:0008006" key="5">
    <source>
        <dbReference type="Google" id="ProtNLM"/>
    </source>
</evidence>
<evidence type="ECO:0000256" key="2">
    <source>
        <dbReference type="SAM" id="SignalP"/>
    </source>
</evidence>